<dbReference type="Proteomes" id="UP000638648">
    <property type="component" value="Unassembled WGS sequence"/>
</dbReference>
<feature type="domain" description="HTH cro/C1-type" evidence="3">
    <location>
        <begin position="32"/>
        <end position="86"/>
    </location>
</feature>
<comment type="caution">
    <text evidence="4">The sequence shown here is derived from an EMBL/GenBank/DDBJ whole genome shotgun (WGS) entry which is preliminary data.</text>
</comment>
<proteinExistence type="predicted"/>
<accession>A0A927RCW3</accession>
<evidence type="ECO:0000256" key="2">
    <source>
        <dbReference type="SAM" id="MobiDB-lite"/>
    </source>
</evidence>
<feature type="region of interest" description="Disordered" evidence="2">
    <location>
        <begin position="1"/>
        <end position="25"/>
    </location>
</feature>
<gene>
    <name evidence="4" type="ORF">HEB94_008550</name>
</gene>
<protein>
    <submittedName>
        <fullName evidence="4">DNA-binding XRE family transcriptional regulator</fullName>
    </submittedName>
</protein>
<dbReference type="GO" id="GO:0003677">
    <property type="term" value="F:DNA binding"/>
    <property type="evidence" value="ECO:0007669"/>
    <property type="project" value="UniProtKB-KW"/>
</dbReference>
<dbReference type="GO" id="GO:0005829">
    <property type="term" value="C:cytosol"/>
    <property type="evidence" value="ECO:0007669"/>
    <property type="project" value="TreeGrafter"/>
</dbReference>
<dbReference type="SMART" id="SM00530">
    <property type="entry name" value="HTH_XRE"/>
    <property type="match status" value="1"/>
</dbReference>
<organism evidence="4 5">
    <name type="scientific">Actinopolymorpha pittospori</name>
    <dbReference type="NCBI Taxonomy" id="648752"/>
    <lineage>
        <taxon>Bacteria</taxon>
        <taxon>Bacillati</taxon>
        <taxon>Actinomycetota</taxon>
        <taxon>Actinomycetes</taxon>
        <taxon>Propionibacteriales</taxon>
        <taxon>Actinopolymorphaceae</taxon>
        <taxon>Actinopolymorpha</taxon>
    </lineage>
</organism>
<dbReference type="CDD" id="cd00093">
    <property type="entry name" value="HTH_XRE"/>
    <property type="match status" value="1"/>
</dbReference>
<name>A0A927RCW3_9ACTN</name>
<keyword evidence="1 4" id="KW-0238">DNA-binding</keyword>
<evidence type="ECO:0000313" key="4">
    <source>
        <dbReference type="EMBL" id="MBE1611702.1"/>
    </source>
</evidence>
<keyword evidence="5" id="KW-1185">Reference proteome</keyword>
<reference evidence="4" key="1">
    <citation type="submission" date="2020-10" db="EMBL/GenBank/DDBJ databases">
        <title>Sequencing the genomes of 1000 actinobacteria strains.</title>
        <authorList>
            <person name="Klenk H.-P."/>
        </authorList>
    </citation>
    <scope>NUCLEOTIDE SEQUENCE</scope>
    <source>
        <strain evidence="4">DSM 45354</strain>
    </source>
</reference>
<dbReference type="InterPro" id="IPR010982">
    <property type="entry name" value="Lambda_DNA-bd_dom_sf"/>
</dbReference>
<dbReference type="EMBL" id="JADBEM010000001">
    <property type="protein sequence ID" value="MBE1611702.1"/>
    <property type="molecule type" value="Genomic_DNA"/>
</dbReference>
<dbReference type="Gene3D" id="1.10.260.40">
    <property type="entry name" value="lambda repressor-like DNA-binding domains"/>
    <property type="match status" value="1"/>
</dbReference>
<dbReference type="AlphaFoldDB" id="A0A927RCW3"/>
<evidence type="ECO:0000313" key="5">
    <source>
        <dbReference type="Proteomes" id="UP000638648"/>
    </source>
</evidence>
<dbReference type="Pfam" id="PF01381">
    <property type="entry name" value="HTH_3"/>
    <property type="match status" value="1"/>
</dbReference>
<dbReference type="SUPFAM" id="SSF47413">
    <property type="entry name" value="lambda repressor-like DNA-binding domains"/>
    <property type="match status" value="1"/>
</dbReference>
<dbReference type="InterPro" id="IPR001387">
    <property type="entry name" value="Cro/C1-type_HTH"/>
</dbReference>
<dbReference type="PANTHER" id="PTHR46797">
    <property type="entry name" value="HTH-TYPE TRANSCRIPTIONAL REGULATOR"/>
    <property type="match status" value="1"/>
</dbReference>
<dbReference type="GO" id="GO:0003700">
    <property type="term" value="F:DNA-binding transcription factor activity"/>
    <property type="evidence" value="ECO:0007669"/>
    <property type="project" value="TreeGrafter"/>
</dbReference>
<dbReference type="PROSITE" id="PS50943">
    <property type="entry name" value="HTH_CROC1"/>
    <property type="match status" value="1"/>
</dbReference>
<sequence>MSADSGTDNVVPMRPHARAPEPPLRTAIGQALREVRTAQRRTLSDVAEDAGVSMQYLSEIERGRKEASSEILQAVCGSLRIRLSDLLAQTHRVLTVGSRPMSARPPRGPVLMAA</sequence>
<dbReference type="InterPro" id="IPR050807">
    <property type="entry name" value="TransReg_Diox_bact_type"/>
</dbReference>
<evidence type="ECO:0000256" key="1">
    <source>
        <dbReference type="ARBA" id="ARBA00023125"/>
    </source>
</evidence>
<evidence type="ECO:0000259" key="3">
    <source>
        <dbReference type="PROSITE" id="PS50943"/>
    </source>
</evidence>
<dbReference type="RefSeq" id="WP_192754874.1">
    <property type="nucleotide sequence ID" value="NZ_BAABJL010000176.1"/>
</dbReference>
<dbReference type="PANTHER" id="PTHR46797:SF1">
    <property type="entry name" value="METHYLPHOSPHONATE SYNTHASE"/>
    <property type="match status" value="1"/>
</dbReference>